<dbReference type="InterPro" id="IPR003661">
    <property type="entry name" value="HisK_dim/P_dom"/>
</dbReference>
<dbReference type="EC" id="2.7.13.3" evidence="2"/>
<dbReference type="SMART" id="SM00388">
    <property type="entry name" value="HisKA"/>
    <property type="match status" value="1"/>
</dbReference>
<dbReference type="CDD" id="cd00130">
    <property type="entry name" value="PAS"/>
    <property type="match status" value="1"/>
</dbReference>
<dbReference type="PROSITE" id="PS50110">
    <property type="entry name" value="RESPONSE_REGULATORY"/>
    <property type="match status" value="1"/>
</dbReference>
<dbReference type="InterPro" id="IPR001789">
    <property type="entry name" value="Sig_transdc_resp-reg_receiver"/>
</dbReference>
<dbReference type="PRINTS" id="PR00344">
    <property type="entry name" value="BCTRLSENSOR"/>
</dbReference>
<dbReference type="Proteomes" id="UP000199502">
    <property type="component" value="Unassembled WGS sequence"/>
</dbReference>
<feature type="domain" description="PAC" evidence="8">
    <location>
        <begin position="89"/>
        <end position="141"/>
    </location>
</feature>
<evidence type="ECO:0000256" key="2">
    <source>
        <dbReference type="ARBA" id="ARBA00012438"/>
    </source>
</evidence>
<dbReference type="InterPro" id="IPR000014">
    <property type="entry name" value="PAS"/>
</dbReference>
<dbReference type="SUPFAM" id="SSF52172">
    <property type="entry name" value="CheY-like"/>
    <property type="match status" value="1"/>
</dbReference>
<dbReference type="EMBL" id="FMVT01000007">
    <property type="protein sequence ID" value="SCY67885.1"/>
    <property type="molecule type" value="Genomic_DNA"/>
</dbReference>
<evidence type="ECO:0000259" key="6">
    <source>
        <dbReference type="PROSITE" id="PS50109"/>
    </source>
</evidence>
<dbReference type="InterPro" id="IPR000700">
    <property type="entry name" value="PAS-assoc_C"/>
</dbReference>
<dbReference type="InterPro" id="IPR035965">
    <property type="entry name" value="PAS-like_dom_sf"/>
</dbReference>
<comment type="caution">
    <text evidence="4">Lacks conserved residue(s) required for the propagation of feature annotation.</text>
</comment>
<gene>
    <name evidence="9" type="ORF">SAMN05660710_02338</name>
</gene>
<organism evidence="9 10">
    <name type="scientific">Paracoccus tibetensis</name>
    <dbReference type="NCBI Taxonomy" id="336292"/>
    <lineage>
        <taxon>Bacteria</taxon>
        <taxon>Pseudomonadati</taxon>
        <taxon>Pseudomonadota</taxon>
        <taxon>Alphaproteobacteria</taxon>
        <taxon>Rhodobacterales</taxon>
        <taxon>Paracoccaceae</taxon>
        <taxon>Paracoccus</taxon>
    </lineage>
</organism>
<dbReference type="InterPro" id="IPR036890">
    <property type="entry name" value="HATPase_C_sf"/>
</dbReference>
<dbReference type="Pfam" id="PF02518">
    <property type="entry name" value="HATPase_c"/>
    <property type="match status" value="1"/>
</dbReference>
<keyword evidence="10" id="KW-1185">Reference proteome</keyword>
<dbReference type="PROSITE" id="PS50113">
    <property type="entry name" value="PAC"/>
    <property type="match status" value="1"/>
</dbReference>
<evidence type="ECO:0000256" key="5">
    <source>
        <dbReference type="SAM" id="Coils"/>
    </source>
</evidence>
<evidence type="ECO:0000256" key="1">
    <source>
        <dbReference type="ARBA" id="ARBA00000085"/>
    </source>
</evidence>
<dbReference type="SUPFAM" id="SSF55785">
    <property type="entry name" value="PYP-like sensor domain (PAS domain)"/>
    <property type="match status" value="1"/>
</dbReference>
<dbReference type="RefSeq" id="WP_175453333.1">
    <property type="nucleotide sequence ID" value="NZ_FMVT01000007.1"/>
</dbReference>
<dbReference type="Gene3D" id="3.30.450.20">
    <property type="entry name" value="PAS domain"/>
    <property type="match status" value="1"/>
</dbReference>
<evidence type="ECO:0000313" key="9">
    <source>
        <dbReference type="EMBL" id="SCY67885.1"/>
    </source>
</evidence>
<sequence length="532" mass="56625">MSTTQGPADSRTSPEMEDLEDLFDTAPCGYVSAGADGRIIRANRTLAGWLGHDVAVFSGKRLQDFLNIAGKIYFETHFAPLLRMQGFFHEVALDLVRADGSTLPVLVNAEERRDAAGQLRFVRVTVFNATDRRRYERELLQARTALEELNRTLEARVVEAVEARLATEDALRQAQKMEAVGQLTGGIAHDFKNMLAVISAALNLTERRLRTGGDVAPFILAARDGVERATALIQRLLAFSRRQALVPVPVDPNRMIAEMVDFLRRTLGNGVQLRTELAPGTGQLLADSSMLENALLNLAINARDAMPGGGELVIATANRLLGVEEAAGQRVAPGPCVTIAVTDTGIGMTPEIAAKAFEPFFTTKGVGQGTGLGLSQVFAFARQSGGHVAIRSAPGEGTTITLCLPQLPAEAAGPAHDASGAEILIVDDDPQSLSLKVEMLSGLGYAVHLARSAVEVQDRLASGPGIALVLTCADMRGHGGRTLAQDLARCRPDLKLLVTSPAAGAGCPDHLPWPAPLDQLAARLQALLDPAR</sequence>
<dbReference type="PANTHER" id="PTHR43065">
    <property type="entry name" value="SENSOR HISTIDINE KINASE"/>
    <property type="match status" value="1"/>
</dbReference>
<evidence type="ECO:0000259" key="8">
    <source>
        <dbReference type="PROSITE" id="PS50113"/>
    </source>
</evidence>
<keyword evidence="5" id="KW-0175">Coiled coil</keyword>
<evidence type="ECO:0000256" key="3">
    <source>
        <dbReference type="ARBA" id="ARBA00022553"/>
    </source>
</evidence>
<dbReference type="InterPro" id="IPR004358">
    <property type="entry name" value="Sig_transdc_His_kin-like_C"/>
</dbReference>
<dbReference type="Gene3D" id="1.10.287.130">
    <property type="match status" value="1"/>
</dbReference>
<dbReference type="GO" id="GO:0000155">
    <property type="term" value="F:phosphorelay sensor kinase activity"/>
    <property type="evidence" value="ECO:0007669"/>
    <property type="project" value="InterPro"/>
</dbReference>
<dbReference type="InterPro" id="IPR036097">
    <property type="entry name" value="HisK_dim/P_sf"/>
</dbReference>
<evidence type="ECO:0000256" key="4">
    <source>
        <dbReference type="PROSITE-ProRule" id="PRU00169"/>
    </source>
</evidence>
<dbReference type="STRING" id="336292.SAMN05660710_02338"/>
<proteinExistence type="predicted"/>
<dbReference type="InterPro" id="IPR011006">
    <property type="entry name" value="CheY-like_superfamily"/>
</dbReference>
<accession>A0A1G5HVK9</accession>
<dbReference type="InterPro" id="IPR005467">
    <property type="entry name" value="His_kinase_dom"/>
</dbReference>
<dbReference type="PROSITE" id="PS50109">
    <property type="entry name" value="HIS_KIN"/>
    <property type="match status" value="1"/>
</dbReference>
<evidence type="ECO:0000313" key="10">
    <source>
        <dbReference type="Proteomes" id="UP000199502"/>
    </source>
</evidence>
<dbReference type="SUPFAM" id="SSF47384">
    <property type="entry name" value="Homodimeric domain of signal transducing histidine kinase"/>
    <property type="match status" value="1"/>
</dbReference>
<dbReference type="Pfam" id="PF13426">
    <property type="entry name" value="PAS_9"/>
    <property type="match status" value="1"/>
</dbReference>
<dbReference type="Pfam" id="PF00512">
    <property type="entry name" value="HisKA"/>
    <property type="match status" value="1"/>
</dbReference>
<feature type="coiled-coil region" evidence="5">
    <location>
        <begin position="132"/>
        <end position="163"/>
    </location>
</feature>
<dbReference type="Gene3D" id="3.40.50.2300">
    <property type="match status" value="1"/>
</dbReference>
<keyword evidence="3" id="KW-0597">Phosphoprotein</keyword>
<dbReference type="SMART" id="SM00387">
    <property type="entry name" value="HATPase_c"/>
    <property type="match status" value="1"/>
</dbReference>
<dbReference type="SUPFAM" id="SSF55874">
    <property type="entry name" value="ATPase domain of HSP90 chaperone/DNA topoisomerase II/histidine kinase"/>
    <property type="match status" value="1"/>
</dbReference>
<dbReference type="InterPro" id="IPR003594">
    <property type="entry name" value="HATPase_dom"/>
</dbReference>
<reference evidence="9 10" key="1">
    <citation type="submission" date="2016-10" db="EMBL/GenBank/DDBJ databases">
        <authorList>
            <person name="de Groot N.N."/>
        </authorList>
    </citation>
    <scope>NUCLEOTIDE SEQUENCE [LARGE SCALE GENOMIC DNA]</scope>
    <source>
        <strain evidence="9 10">CGMCC 1.8925</strain>
    </source>
</reference>
<comment type="catalytic activity">
    <reaction evidence="1">
        <text>ATP + protein L-histidine = ADP + protein N-phospho-L-histidine.</text>
        <dbReference type="EC" id="2.7.13.3"/>
    </reaction>
</comment>
<dbReference type="Gene3D" id="3.30.565.10">
    <property type="entry name" value="Histidine kinase-like ATPase, C-terminal domain"/>
    <property type="match status" value="1"/>
</dbReference>
<evidence type="ECO:0000259" key="7">
    <source>
        <dbReference type="PROSITE" id="PS50110"/>
    </source>
</evidence>
<dbReference type="AlphaFoldDB" id="A0A1G5HVK9"/>
<name>A0A1G5HVK9_9RHOB</name>
<feature type="domain" description="Histidine kinase" evidence="6">
    <location>
        <begin position="186"/>
        <end position="408"/>
    </location>
</feature>
<feature type="domain" description="Response regulatory" evidence="7">
    <location>
        <begin position="422"/>
        <end position="528"/>
    </location>
</feature>
<dbReference type="PANTHER" id="PTHR43065:SF42">
    <property type="entry name" value="TWO-COMPONENT SENSOR PPRA"/>
    <property type="match status" value="1"/>
</dbReference>
<protein>
    <recommendedName>
        <fullName evidence="2">histidine kinase</fullName>
        <ecNumber evidence="2">2.7.13.3</ecNumber>
    </recommendedName>
</protein>
<dbReference type="NCBIfam" id="TIGR00229">
    <property type="entry name" value="sensory_box"/>
    <property type="match status" value="1"/>
</dbReference>